<sequence length="94" mass="9842">MSRPGLSYESILAGWAVSSVVADICDRAGIPYDRLNVDLVEGYVDGFSTTSAQTAAGAIDALSGVYLFDAANFGGVLNFIPRGGDHVAEIELED</sequence>
<protein>
    <submittedName>
        <fullName evidence="1">Uncharacterized protein</fullName>
    </submittedName>
</protein>
<reference evidence="1 2" key="1">
    <citation type="submission" date="2021-03" db="EMBL/GenBank/DDBJ databases">
        <title>novel species isolated from a fishpond in China.</title>
        <authorList>
            <person name="Lu H."/>
            <person name="Cai Z."/>
        </authorList>
    </citation>
    <scope>NUCLEOTIDE SEQUENCE [LARGE SCALE GENOMIC DNA]</scope>
    <source>
        <strain evidence="1 2">Y57</strain>
    </source>
</reference>
<keyword evidence="2" id="KW-1185">Reference proteome</keyword>
<organism evidence="1 2">
    <name type="scientific">Bowmanella yangjiangensis</name>
    <dbReference type="NCBI Taxonomy" id="2811230"/>
    <lineage>
        <taxon>Bacteria</taxon>
        <taxon>Pseudomonadati</taxon>
        <taxon>Pseudomonadota</taxon>
        <taxon>Gammaproteobacteria</taxon>
        <taxon>Alteromonadales</taxon>
        <taxon>Alteromonadaceae</taxon>
        <taxon>Bowmanella</taxon>
    </lineage>
</organism>
<accession>A0ABS3CYP7</accession>
<evidence type="ECO:0000313" key="2">
    <source>
        <dbReference type="Proteomes" id="UP000663992"/>
    </source>
</evidence>
<gene>
    <name evidence="1" type="ORF">J0A65_20470</name>
</gene>
<dbReference type="EMBL" id="JAFKCS010000040">
    <property type="protein sequence ID" value="MBN7822252.1"/>
    <property type="molecule type" value="Genomic_DNA"/>
</dbReference>
<feature type="non-terminal residue" evidence="1">
    <location>
        <position position="94"/>
    </location>
</feature>
<proteinExistence type="predicted"/>
<dbReference type="RefSeq" id="WP_206596199.1">
    <property type="nucleotide sequence ID" value="NZ_JAFKCS010000040.1"/>
</dbReference>
<dbReference type="Proteomes" id="UP000663992">
    <property type="component" value="Unassembled WGS sequence"/>
</dbReference>
<name>A0ABS3CYP7_9ALTE</name>
<evidence type="ECO:0000313" key="1">
    <source>
        <dbReference type="EMBL" id="MBN7822252.1"/>
    </source>
</evidence>
<comment type="caution">
    <text evidence="1">The sequence shown here is derived from an EMBL/GenBank/DDBJ whole genome shotgun (WGS) entry which is preliminary data.</text>
</comment>